<reference evidence="1" key="1">
    <citation type="submission" date="2010-09" db="EMBL/GenBank/DDBJ databases">
        <title>Complete sequence of chromosome1 of Burkholderia sp. CCGE1003.</title>
        <authorList>
            <consortium name="US DOE Joint Genome Institute"/>
            <person name="Lucas S."/>
            <person name="Copeland A."/>
            <person name="Lapidus A."/>
            <person name="Cheng J.-F."/>
            <person name="Bruce D."/>
            <person name="Goodwin L."/>
            <person name="Pitluck S."/>
            <person name="Daligault H."/>
            <person name="Davenport K."/>
            <person name="Detter J.C."/>
            <person name="Han C."/>
            <person name="Tapia R."/>
            <person name="Land M."/>
            <person name="Hauser L."/>
            <person name="Jeffries C."/>
            <person name="Kyrpides N."/>
            <person name="Ivanova N."/>
            <person name="Ovchinnikova G."/>
            <person name="Martinez-Romero E."/>
            <person name="Rogel M.A."/>
            <person name="Auchtung J."/>
            <person name="Tiedje J.M."/>
            <person name="Woyke T."/>
        </authorList>
    </citation>
    <scope>NUCLEOTIDE SEQUENCE</scope>
    <source>
        <strain evidence="1">CCGE1003</strain>
    </source>
</reference>
<proteinExistence type="predicted"/>
<dbReference type="EMBL" id="CP002217">
    <property type="protein sequence ID" value="ADN59348.1"/>
    <property type="molecule type" value="Genomic_DNA"/>
</dbReference>
<dbReference type="Gene3D" id="1.10.1200.10">
    <property type="entry name" value="ACP-like"/>
    <property type="match status" value="1"/>
</dbReference>
<dbReference type="HOGENOM" id="CLU_108696_20_1_4"/>
<gene>
    <name evidence="1" type="ordered locus">BC1003_3404</name>
</gene>
<protein>
    <recommendedName>
        <fullName evidence="2">Acyl carrier protein</fullName>
    </recommendedName>
</protein>
<accession>E1TD41</accession>
<name>E1TD41_BURSG</name>
<sequence length="79" mass="8968">MTNRDKYDQVFMDCFAVPRDALNEAFVYQCVPAWDSVGHMGMIAALEDTFGIMMETDDIIEFGSYTIGVDKLKKYGVEL</sequence>
<dbReference type="SUPFAM" id="SSF47336">
    <property type="entry name" value="ACP-like"/>
    <property type="match status" value="1"/>
</dbReference>
<dbReference type="KEGG" id="bgf:BC1003_3404"/>
<dbReference type="AlphaFoldDB" id="E1TD41"/>
<organism evidence="1">
    <name type="scientific">Burkholderia sp. (strain CCGE1003)</name>
    <dbReference type="NCBI Taxonomy" id="640512"/>
    <lineage>
        <taxon>Bacteria</taxon>
        <taxon>Pseudomonadati</taxon>
        <taxon>Pseudomonadota</taxon>
        <taxon>Betaproteobacteria</taxon>
        <taxon>Burkholderiales</taxon>
        <taxon>Burkholderiaceae</taxon>
        <taxon>Burkholderia</taxon>
    </lineage>
</organism>
<dbReference type="eggNOG" id="COG0236">
    <property type="taxonomic scope" value="Bacteria"/>
</dbReference>
<dbReference type="OrthoDB" id="5326335at2"/>
<evidence type="ECO:0000313" key="1">
    <source>
        <dbReference type="EMBL" id="ADN59348.1"/>
    </source>
</evidence>
<dbReference type="STRING" id="640512.BC1003_3404"/>
<dbReference type="InterPro" id="IPR036736">
    <property type="entry name" value="ACP-like_sf"/>
</dbReference>
<evidence type="ECO:0008006" key="2">
    <source>
        <dbReference type="Google" id="ProtNLM"/>
    </source>
</evidence>